<organism evidence="1">
    <name type="scientific">Brassica cretica</name>
    <name type="common">Mustard</name>
    <dbReference type="NCBI Taxonomy" id="69181"/>
    <lineage>
        <taxon>Eukaryota</taxon>
        <taxon>Viridiplantae</taxon>
        <taxon>Streptophyta</taxon>
        <taxon>Embryophyta</taxon>
        <taxon>Tracheophyta</taxon>
        <taxon>Spermatophyta</taxon>
        <taxon>Magnoliopsida</taxon>
        <taxon>eudicotyledons</taxon>
        <taxon>Gunneridae</taxon>
        <taxon>Pentapetalae</taxon>
        <taxon>rosids</taxon>
        <taxon>malvids</taxon>
        <taxon>Brassicales</taxon>
        <taxon>Brassicaceae</taxon>
        <taxon>Brassiceae</taxon>
        <taxon>Brassica</taxon>
    </lineage>
</organism>
<gene>
    <name evidence="1" type="ORF">F2Q70_00042369</name>
</gene>
<protein>
    <submittedName>
        <fullName evidence="1">Uncharacterized protein</fullName>
    </submittedName>
</protein>
<evidence type="ECO:0000313" key="1">
    <source>
        <dbReference type="EMBL" id="KAF2593587.1"/>
    </source>
</evidence>
<sequence length="184" mass="20784">MPIEACLYVYLHWSRPRHPSRGVYRRIYYLVQTMCMYIEALPTRQSDGSGFNNLSSRRDDVLSKLNKELDTTVQLLRSYEENQVPASDFQGPTPGSGPCLRLPGSYPRELTNSTAAKVRIHTKKTIFIDMPNNRRIPAITINQMKFYAHCSTSTTPSTGLGHDLMSISRNAPCSLKHIDTSCSL</sequence>
<dbReference type="AlphaFoldDB" id="A0A8S9KII4"/>
<dbReference type="EMBL" id="QGKY02000164">
    <property type="protein sequence ID" value="KAF2593587.1"/>
    <property type="molecule type" value="Genomic_DNA"/>
</dbReference>
<reference evidence="1" key="1">
    <citation type="submission" date="2019-12" db="EMBL/GenBank/DDBJ databases">
        <title>Genome sequencing and annotation of Brassica cretica.</title>
        <authorList>
            <person name="Studholme D.J."/>
            <person name="Sarris P.F."/>
        </authorList>
    </citation>
    <scope>NUCLEOTIDE SEQUENCE</scope>
    <source>
        <strain evidence="1">PFS-102/07</strain>
        <tissue evidence="1">Leaf</tissue>
    </source>
</reference>
<accession>A0A8S9KII4</accession>
<name>A0A8S9KII4_BRACR</name>
<proteinExistence type="predicted"/>
<comment type="caution">
    <text evidence="1">The sequence shown here is derived from an EMBL/GenBank/DDBJ whole genome shotgun (WGS) entry which is preliminary data.</text>
</comment>